<dbReference type="InterPro" id="IPR013087">
    <property type="entry name" value="Znf_C2H2_type"/>
</dbReference>
<keyword evidence="1" id="KW-0479">Metal-binding</keyword>
<evidence type="ECO:0000256" key="1">
    <source>
        <dbReference type="PROSITE-ProRule" id="PRU00042"/>
    </source>
</evidence>
<dbReference type="GO" id="GO:0008270">
    <property type="term" value="F:zinc ion binding"/>
    <property type="evidence" value="ECO:0007669"/>
    <property type="project" value="UniProtKB-KW"/>
</dbReference>
<protein>
    <recommendedName>
        <fullName evidence="2">C2H2-type domain-containing protein</fullName>
    </recommendedName>
</protein>
<keyword evidence="1" id="KW-0862">Zinc</keyword>
<comment type="caution">
    <text evidence="3">The sequence shown here is derived from an EMBL/GenBank/DDBJ whole genome shotgun (WGS) entry which is preliminary data.</text>
</comment>
<dbReference type="AlphaFoldDB" id="A0A9W4P607"/>
<reference evidence="3" key="1">
    <citation type="submission" date="2021-07" db="EMBL/GenBank/DDBJ databases">
        <authorList>
            <person name="Branca A.L. A."/>
        </authorList>
    </citation>
    <scope>NUCLEOTIDE SEQUENCE</scope>
</reference>
<name>A0A9W4P607_9EURO</name>
<keyword evidence="4" id="KW-1185">Reference proteome</keyword>
<dbReference type="PROSITE" id="PS50157">
    <property type="entry name" value="ZINC_FINGER_C2H2_2"/>
    <property type="match status" value="2"/>
</dbReference>
<dbReference type="Gene3D" id="3.30.160.60">
    <property type="entry name" value="Classic Zinc Finger"/>
    <property type="match status" value="2"/>
</dbReference>
<dbReference type="EMBL" id="CAJVRC010000888">
    <property type="protein sequence ID" value="CAG8906600.1"/>
    <property type="molecule type" value="Genomic_DNA"/>
</dbReference>
<dbReference type="SUPFAM" id="SSF57667">
    <property type="entry name" value="beta-beta-alpha zinc fingers"/>
    <property type="match status" value="1"/>
</dbReference>
<dbReference type="Pfam" id="PF00096">
    <property type="entry name" value="zf-C2H2"/>
    <property type="match status" value="2"/>
</dbReference>
<evidence type="ECO:0000313" key="3">
    <source>
        <dbReference type="EMBL" id="CAG8906600.1"/>
    </source>
</evidence>
<dbReference type="OrthoDB" id="654211at2759"/>
<dbReference type="SMART" id="SM00355">
    <property type="entry name" value="ZnF_C2H2"/>
    <property type="match status" value="3"/>
</dbReference>
<proteinExistence type="predicted"/>
<feature type="domain" description="C2H2-type" evidence="2">
    <location>
        <begin position="195"/>
        <end position="225"/>
    </location>
</feature>
<dbReference type="InterPro" id="IPR036236">
    <property type="entry name" value="Znf_C2H2_sf"/>
</dbReference>
<dbReference type="Proteomes" id="UP001154252">
    <property type="component" value="Unassembled WGS sequence"/>
</dbReference>
<sequence length="263" mass="29742">MSQSYNHLSTNTNLRDENGFCGLHGYQPCSCARLYMTPTVYSQHSNHINQSSTYQASIPAPCFDLNCCQSDGSTQAPIFIGSQNSPDEGYNAKYTSMNDTSNAFTGVSSPHIQASTPPSNIDPTHLEGRTVYYKKPAQSHNPEDPQVPLRCYWKGFTCEHGLMFPNIESLMNHVEMSHINPQLQANQQSGHIGGLKCSWKECTSAFSTKGSLARHIRWLHVNPSSFLCPFCDKCFNREDNLEDHLSKYHRISTWWRRCKGECY</sequence>
<feature type="domain" description="C2H2-type" evidence="2">
    <location>
        <begin position="226"/>
        <end position="249"/>
    </location>
</feature>
<dbReference type="PROSITE" id="PS00028">
    <property type="entry name" value="ZINC_FINGER_C2H2_1"/>
    <property type="match status" value="2"/>
</dbReference>
<evidence type="ECO:0000313" key="4">
    <source>
        <dbReference type="Proteomes" id="UP001154252"/>
    </source>
</evidence>
<keyword evidence="1" id="KW-0863">Zinc-finger</keyword>
<gene>
    <name evidence="3" type="ORF">PEGY_LOCUS8577</name>
</gene>
<organism evidence="3 4">
    <name type="scientific">Penicillium egyptiacum</name>
    <dbReference type="NCBI Taxonomy" id="1303716"/>
    <lineage>
        <taxon>Eukaryota</taxon>
        <taxon>Fungi</taxon>
        <taxon>Dikarya</taxon>
        <taxon>Ascomycota</taxon>
        <taxon>Pezizomycotina</taxon>
        <taxon>Eurotiomycetes</taxon>
        <taxon>Eurotiomycetidae</taxon>
        <taxon>Eurotiales</taxon>
        <taxon>Aspergillaceae</taxon>
        <taxon>Penicillium</taxon>
    </lineage>
</organism>
<accession>A0A9W4P607</accession>
<evidence type="ECO:0000259" key="2">
    <source>
        <dbReference type="PROSITE" id="PS50157"/>
    </source>
</evidence>